<evidence type="ECO:0000313" key="2">
    <source>
        <dbReference type="EMBL" id="CAI9162429.1"/>
    </source>
</evidence>
<feature type="chain" id="PRO_5047282569" evidence="1">
    <location>
        <begin position="22"/>
        <end position="210"/>
    </location>
</feature>
<feature type="signal peptide" evidence="1">
    <location>
        <begin position="1"/>
        <end position="21"/>
    </location>
</feature>
<evidence type="ECO:0000313" key="3">
    <source>
        <dbReference type="Proteomes" id="UP001176941"/>
    </source>
</evidence>
<proteinExistence type="predicted"/>
<gene>
    <name evidence="2" type="ORF">MRATA1EN1_LOCUS11391</name>
</gene>
<dbReference type="EMBL" id="OX459956">
    <property type="protein sequence ID" value="CAI9162429.1"/>
    <property type="molecule type" value="Genomic_DNA"/>
</dbReference>
<protein>
    <submittedName>
        <fullName evidence="2">Uncharacterized protein</fullName>
    </submittedName>
</protein>
<keyword evidence="1" id="KW-0732">Signal</keyword>
<keyword evidence="3" id="KW-1185">Reference proteome</keyword>
<name>A0ABN8YLT8_RANTA</name>
<evidence type="ECO:0000256" key="1">
    <source>
        <dbReference type="SAM" id="SignalP"/>
    </source>
</evidence>
<organism evidence="2 3">
    <name type="scientific">Rangifer tarandus platyrhynchus</name>
    <name type="common">Svalbard reindeer</name>
    <dbReference type="NCBI Taxonomy" id="3082113"/>
    <lineage>
        <taxon>Eukaryota</taxon>
        <taxon>Metazoa</taxon>
        <taxon>Chordata</taxon>
        <taxon>Craniata</taxon>
        <taxon>Vertebrata</taxon>
        <taxon>Euteleostomi</taxon>
        <taxon>Mammalia</taxon>
        <taxon>Eutheria</taxon>
        <taxon>Laurasiatheria</taxon>
        <taxon>Artiodactyla</taxon>
        <taxon>Ruminantia</taxon>
        <taxon>Pecora</taxon>
        <taxon>Cervidae</taxon>
        <taxon>Odocoileinae</taxon>
        <taxon>Rangifer</taxon>
    </lineage>
</organism>
<dbReference type="Proteomes" id="UP001176941">
    <property type="component" value="Chromosome 20"/>
</dbReference>
<reference evidence="2" key="1">
    <citation type="submission" date="2023-04" db="EMBL/GenBank/DDBJ databases">
        <authorList>
            <consortium name="ELIXIR-Norway"/>
        </authorList>
    </citation>
    <scope>NUCLEOTIDE SEQUENCE [LARGE SCALE GENOMIC DNA]</scope>
</reference>
<sequence>MTSPTPCLALWLLHGRSWVLRWRWQAGAPECSLCWIQYSESHVARRFLCSQQLFRMTGRSPTQAYGPTNFPEPGERVPSLLFSDRDRERCVGGARTGLRLRCGFAGDGRARCPCVPGLDPRGRLVQVVLPLRHASAPHVVDGQTVLATLHDVSVPPCKGGPQGTTSAGRNPWQGPDCAQRFEDGSVTVCVDEGLGGLPGLLPRGLGSAKM</sequence>
<accession>A0ABN8YLT8</accession>